<dbReference type="RefSeq" id="WP_039774121.1">
    <property type="nucleotide sequence ID" value="NZ_CP069280.1"/>
</dbReference>
<evidence type="ECO:0000313" key="3">
    <source>
        <dbReference type="Proteomes" id="UP000473887"/>
    </source>
</evidence>
<dbReference type="EMBL" id="SGKC01000011">
    <property type="protein sequence ID" value="NEZ91823.1"/>
    <property type="molecule type" value="Genomic_DNA"/>
</dbReference>
<dbReference type="Proteomes" id="UP000473887">
    <property type="component" value="Unassembled WGS sequence"/>
</dbReference>
<reference evidence="2 4" key="1">
    <citation type="journal article" date="2014" name="J. Infect. Dis.">
        <title>Molecular characterization of a novel botulinum neurotoxin type H gene.</title>
        <authorList>
            <person name="Dover N."/>
            <person name="Barash J.R."/>
            <person name="Hill K.K."/>
            <person name="Xie G."/>
            <person name="Arnon S.S."/>
        </authorList>
    </citation>
    <scope>NUCLEOTIDE SEQUENCE [LARGE SCALE GENOMIC DNA]</scope>
    <source>
        <strain evidence="2 4">IBCA10-7060</strain>
    </source>
</reference>
<proteinExistence type="predicted"/>
<evidence type="ECO:0000313" key="4">
    <source>
        <dbReference type="Proteomes" id="UP000663464"/>
    </source>
</evidence>
<reference evidence="2" key="3">
    <citation type="submission" date="2021-02" db="EMBL/GenBank/DDBJ databases">
        <authorList>
            <person name="Dover N."/>
            <person name="Barash J.R."/>
            <person name="Bell J.M."/>
            <person name="Sylvester M.D."/>
            <person name="Arnon S."/>
        </authorList>
    </citation>
    <scope>NUCLEOTIDE SEQUENCE</scope>
    <source>
        <strain evidence="2">IBCA10-7060</strain>
    </source>
</reference>
<sequence>MWCDYTKTFVFRDCFDEEKIAGNVSAINELLNKKQINGDTGCFVVTDVLHVGTLIDRVEAYKNEDDGSWNLCFLNKNKEIANVAIWDYKEVHLCFEIEEKIDTRELSIHYCAVKAFKEYQIQ</sequence>
<dbReference type="EMBL" id="CP069280">
    <property type="protein sequence ID" value="QRI52313.1"/>
    <property type="molecule type" value="Genomic_DNA"/>
</dbReference>
<evidence type="ECO:0000313" key="2">
    <source>
        <dbReference type="EMBL" id="QRI52313.1"/>
    </source>
</evidence>
<reference evidence="1 3" key="2">
    <citation type="submission" date="2019-02" db="EMBL/GenBank/DDBJ databases">
        <title>Genome sequencing of Clostridium botulinum clinical isolates.</title>
        <authorList>
            <person name="Brunt J."/>
            <person name="Van Vliet A.H.M."/>
            <person name="Stringer S.C."/>
            <person name="Grant K.A."/>
            <person name="Carter A.C."/>
            <person name="Peck M.W."/>
        </authorList>
    </citation>
    <scope>NUCLEOTIDE SEQUENCE [LARGE SCALE GENOMIC DNA]</scope>
    <source>
        <strain evidence="1 3">H142660711</strain>
    </source>
</reference>
<dbReference type="AlphaFoldDB" id="A0A846HWG1"/>
<evidence type="ECO:0000313" key="1">
    <source>
        <dbReference type="EMBL" id="NEZ91823.1"/>
    </source>
</evidence>
<organism evidence="1 3">
    <name type="scientific">Clostridium botulinum</name>
    <dbReference type="NCBI Taxonomy" id="1491"/>
    <lineage>
        <taxon>Bacteria</taxon>
        <taxon>Bacillati</taxon>
        <taxon>Bacillota</taxon>
        <taxon>Clostridia</taxon>
        <taxon>Eubacteriales</taxon>
        <taxon>Clostridiaceae</taxon>
        <taxon>Clostridium</taxon>
    </lineage>
</organism>
<dbReference type="Proteomes" id="UP000663464">
    <property type="component" value="Chromosome"/>
</dbReference>
<accession>A0A846HWG1</accession>
<name>A0A846HWG1_CLOBO</name>
<protein>
    <submittedName>
        <fullName evidence="1">Uncharacterized protein</fullName>
    </submittedName>
</protein>
<gene>
    <name evidence="1" type="ORF">EXM69_07655</name>
    <name evidence="2" type="ORF">JQS73_12855</name>
</gene>